<accession>A0A0E1RV93</accession>
<evidence type="ECO:0000313" key="2">
    <source>
        <dbReference type="Proteomes" id="UP000001261"/>
    </source>
</evidence>
<gene>
    <name evidence="1" type="ORF">CIMG_08056</name>
</gene>
<reference evidence="2" key="2">
    <citation type="journal article" date="2010" name="Genome Res.">
        <title>Population genomic sequencing of Coccidioides fungi reveals recent hybridization and transposon control.</title>
        <authorList>
            <person name="Neafsey D.E."/>
            <person name="Barker B.M."/>
            <person name="Sharpton T.J."/>
            <person name="Stajich J.E."/>
            <person name="Park D.J."/>
            <person name="Whiston E."/>
            <person name="Hung C.-Y."/>
            <person name="McMahan C."/>
            <person name="White J."/>
            <person name="Sykes S."/>
            <person name="Heiman D."/>
            <person name="Young S."/>
            <person name="Zeng Q."/>
            <person name="Abouelleil A."/>
            <person name="Aftuck L."/>
            <person name="Bessette D."/>
            <person name="Brown A."/>
            <person name="FitzGerald M."/>
            <person name="Lui A."/>
            <person name="Macdonald J.P."/>
            <person name="Priest M."/>
            <person name="Orbach M.J."/>
            <person name="Galgiani J.N."/>
            <person name="Kirkland T.N."/>
            <person name="Cole G.T."/>
            <person name="Birren B.W."/>
            <person name="Henn M.R."/>
            <person name="Taylor J.W."/>
            <person name="Rounsley S.D."/>
        </authorList>
    </citation>
    <scope>GENOME REANNOTATION</scope>
    <source>
        <strain evidence="2">RS</strain>
    </source>
</reference>
<dbReference type="AlphaFoldDB" id="A0A0E1RV93"/>
<dbReference type="VEuPathDB" id="FungiDB:CIMG_08056"/>
<dbReference type="EMBL" id="GG704913">
    <property type="protein sequence ID" value="EAS29310.2"/>
    <property type="molecule type" value="Genomic_DNA"/>
</dbReference>
<name>A0A0E1RV93_COCIM</name>
<organism evidence="1 2">
    <name type="scientific">Coccidioides immitis (strain RS)</name>
    <name type="common">Valley fever fungus</name>
    <dbReference type="NCBI Taxonomy" id="246410"/>
    <lineage>
        <taxon>Eukaryota</taxon>
        <taxon>Fungi</taxon>
        <taxon>Dikarya</taxon>
        <taxon>Ascomycota</taxon>
        <taxon>Pezizomycotina</taxon>
        <taxon>Eurotiomycetes</taxon>
        <taxon>Eurotiomycetidae</taxon>
        <taxon>Onygenales</taxon>
        <taxon>Onygenaceae</taxon>
        <taxon>Coccidioides</taxon>
    </lineage>
</organism>
<protein>
    <submittedName>
        <fullName evidence="1">Uncharacterized protein</fullName>
    </submittedName>
</protein>
<dbReference type="InParanoid" id="A0A0E1RV93"/>
<sequence length="140" mass="16211">MELGGRRHTVRQQMSQFKEKIRAWWSGSGIDYKSRLEEIWPTHERPWRQLHPYSDLAIDVETEQSTRRLEIGGSFEDVPARHLSAPVPGPICLFRPTIASCFTGIFTQHQQQDEECQYAKDVQRRSCFPEVRIGHGSSSL</sequence>
<keyword evidence="2" id="KW-1185">Reference proteome</keyword>
<proteinExistence type="predicted"/>
<dbReference type="KEGG" id="cim:CIMG_08056"/>
<reference evidence="2" key="1">
    <citation type="journal article" date="2009" name="Genome Res.">
        <title>Comparative genomic analyses of the human fungal pathogens Coccidioides and their relatives.</title>
        <authorList>
            <person name="Sharpton T.J."/>
            <person name="Stajich J.E."/>
            <person name="Rounsley S.D."/>
            <person name="Gardner M.J."/>
            <person name="Wortman J.R."/>
            <person name="Jordar V.S."/>
            <person name="Maiti R."/>
            <person name="Kodira C.D."/>
            <person name="Neafsey D.E."/>
            <person name="Zeng Q."/>
            <person name="Hung C.-Y."/>
            <person name="McMahan C."/>
            <person name="Muszewska A."/>
            <person name="Grynberg M."/>
            <person name="Mandel M.A."/>
            <person name="Kellner E.M."/>
            <person name="Barker B.M."/>
            <person name="Galgiani J.N."/>
            <person name="Orbach M.J."/>
            <person name="Kirkland T.N."/>
            <person name="Cole G.T."/>
            <person name="Henn M.R."/>
            <person name="Birren B.W."/>
            <person name="Taylor J.W."/>
        </authorList>
    </citation>
    <scope>NUCLEOTIDE SEQUENCE [LARGE SCALE GENOMIC DNA]</scope>
    <source>
        <strain evidence="2">RS</strain>
    </source>
</reference>
<dbReference type="Proteomes" id="UP000001261">
    <property type="component" value="Unassembled WGS sequence"/>
</dbReference>
<dbReference type="RefSeq" id="XP_001240893.2">
    <property type="nucleotide sequence ID" value="XM_001240892.2"/>
</dbReference>
<dbReference type="GeneID" id="4559342"/>
<evidence type="ECO:0000313" key="1">
    <source>
        <dbReference type="EMBL" id="EAS29310.2"/>
    </source>
</evidence>